<evidence type="ECO:0000313" key="2">
    <source>
        <dbReference type="Proteomes" id="UP000478052"/>
    </source>
</evidence>
<organism evidence="1 2">
    <name type="scientific">Aphis craccivora</name>
    <name type="common">Cowpea aphid</name>
    <dbReference type="NCBI Taxonomy" id="307492"/>
    <lineage>
        <taxon>Eukaryota</taxon>
        <taxon>Metazoa</taxon>
        <taxon>Ecdysozoa</taxon>
        <taxon>Arthropoda</taxon>
        <taxon>Hexapoda</taxon>
        <taxon>Insecta</taxon>
        <taxon>Pterygota</taxon>
        <taxon>Neoptera</taxon>
        <taxon>Paraneoptera</taxon>
        <taxon>Hemiptera</taxon>
        <taxon>Sternorrhyncha</taxon>
        <taxon>Aphidomorpha</taxon>
        <taxon>Aphidoidea</taxon>
        <taxon>Aphididae</taxon>
        <taxon>Aphidini</taxon>
        <taxon>Aphis</taxon>
        <taxon>Aphis</taxon>
    </lineage>
</organism>
<dbReference type="EMBL" id="VUJU01002558">
    <property type="protein sequence ID" value="KAF0760856.1"/>
    <property type="molecule type" value="Genomic_DNA"/>
</dbReference>
<keyword evidence="2" id="KW-1185">Reference proteome</keyword>
<dbReference type="OrthoDB" id="6647003at2759"/>
<proteinExistence type="predicted"/>
<accession>A0A6G0YSH1</accession>
<name>A0A6G0YSH1_APHCR</name>
<comment type="caution">
    <text evidence="1">The sequence shown here is derived from an EMBL/GenBank/DDBJ whole genome shotgun (WGS) entry which is preliminary data.</text>
</comment>
<protein>
    <submittedName>
        <fullName evidence="1">Uncharacterized protein</fullName>
    </submittedName>
</protein>
<sequence>MTDQKKMKTFVTPNRFAALDDSTASFPDVFSPPPVTDLSPVQWDTSNQTFTQAANNIPSYKTPTIFIKNVTNFPKLKYDLITILGSETVTFKASKEFLTIRTANMDIFNKTVFYLDAIHSSFHTHVPQHMRKFKL</sequence>
<evidence type="ECO:0000313" key="1">
    <source>
        <dbReference type="EMBL" id="KAF0760856.1"/>
    </source>
</evidence>
<dbReference type="AlphaFoldDB" id="A0A6G0YSH1"/>
<reference evidence="1 2" key="1">
    <citation type="submission" date="2019-08" db="EMBL/GenBank/DDBJ databases">
        <title>Whole genome of Aphis craccivora.</title>
        <authorList>
            <person name="Voronova N.V."/>
            <person name="Shulinski R.S."/>
            <person name="Bandarenka Y.V."/>
            <person name="Zhorov D.G."/>
            <person name="Warner D."/>
        </authorList>
    </citation>
    <scope>NUCLEOTIDE SEQUENCE [LARGE SCALE GENOMIC DNA]</scope>
    <source>
        <strain evidence="1">180601</strain>
        <tissue evidence="1">Whole Body</tissue>
    </source>
</reference>
<dbReference type="Proteomes" id="UP000478052">
    <property type="component" value="Unassembled WGS sequence"/>
</dbReference>
<gene>
    <name evidence="1" type="ORF">FWK35_00025961</name>
</gene>